<dbReference type="WBParaSite" id="PgB04_g127_t09">
    <property type="protein sequence ID" value="PgB04_g127_t09"/>
    <property type="gene ID" value="PgB04_g127"/>
</dbReference>
<dbReference type="WBParaSite" id="PgB04_g127_t08">
    <property type="protein sequence ID" value="PgB04_g127_t08"/>
    <property type="gene ID" value="PgB04_g127"/>
</dbReference>
<sequence length="112" mass="12600">MQHAVVDSTGRWRVASGGRRRWSLISRSGGIISSDSDHNCFTREGLSSLWNFPCSLAPYVRPIDGSHGLFMSESEPRTALAVWFHFTYDLLRLLTFATCATESGYSLSSFYR</sequence>
<organism evidence="1 4">
    <name type="scientific">Parascaris univalens</name>
    <name type="common">Nematode worm</name>
    <dbReference type="NCBI Taxonomy" id="6257"/>
    <lineage>
        <taxon>Eukaryota</taxon>
        <taxon>Metazoa</taxon>
        <taxon>Ecdysozoa</taxon>
        <taxon>Nematoda</taxon>
        <taxon>Chromadorea</taxon>
        <taxon>Rhabditida</taxon>
        <taxon>Spirurina</taxon>
        <taxon>Ascaridomorpha</taxon>
        <taxon>Ascaridoidea</taxon>
        <taxon>Ascarididae</taxon>
        <taxon>Parascaris</taxon>
    </lineage>
</organism>
<dbReference type="AlphaFoldDB" id="A0A914ZNV7"/>
<accession>A0A914ZNV7</accession>
<keyword evidence="1" id="KW-1185">Reference proteome</keyword>
<evidence type="ECO:0000313" key="3">
    <source>
        <dbReference type="WBParaSite" id="PgB04_g127_t07"/>
    </source>
</evidence>
<dbReference type="WBParaSite" id="PgB04_g127_t07">
    <property type="protein sequence ID" value="PgB04_g127_t07"/>
    <property type="gene ID" value="PgB04_g127"/>
</dbReference>
<dbReference type="WBParaSite" id="PgB04_g127_t06">
    <property type="protein sequence ID" value="PgB04_g127_t06"/>
    <property type="gene ID" value="PgB04_g127"/>
</dbReference>
<protein>
    <submittedName>
        <fullName evidence="2 3">Uncharacterized protein</fullName>
    </submittedName>
</protein>
<dbReference type="Proteomes" id="UP000887569">
    <property type="component" value="Unplaced"/>
</dbReference>
<name>A0A914ZNV7_PARUN</name>
<evidence type="ECO:0000313" key="2">
    <source>
        <dbReference type="WBParaSite" id="PgB04_g127_t06"/>
    </source>
</evidence>
<reference evidence="2 3" key="1">
    <citation type="submission" date="2022-11" db="UniProtKB">
        <authorList>
            <consortium name="WormBaseParasite"/>
        </authorList>
    </citation>
    <scope>IDENTIFICATION</scope>
</reference>
<proteinExistence type="predicted"/>
<evidence type="ECO:0000313" key="1">
    <source>
        <dbReference type="Proteomes" id="UP000887569"/>
    </source>
</evidence>
<evidence type="ECO:0000313" key="4">
    <source>
        <dbReference type="WBParaSite" id="PgB04_g127_t09"/>
    </source>
</evidence>